<dbReference type="PANTHER" id="PTHR30024:SF47">
    <property type="entry name" value="TAURINE-BINDING PERIPLASMIC PROTEIN"/>
    <property type="match status" value="1"/>
</dbReference>
<comment type="subcellular location">
    <subcellularLocation>
        <location evidence="1">Periplasm</location>
    </subcellularLocation>
</comment>
<evidence type="ECO:0008006" key="7">
    <source>
        <dbReference type="Google" id="ProtNLM"/>
    </source>
</evidence>
<evidence type="ECO:0000256" key="1">
    <source>
        <dbReference type="ARBA" id="ARBA00004418"/>
    </source>
</evidence>
<dbReference type="Proteomes" id="UP000494365">
    <property type="component" value="Unassembled WGS sequence"/>
</dbReference>
<dbReference type="Pfam" id="PF13379">
    <property type="entry name" value="NMT1_2"/>
    <property type="match status" value="1"/>
</dbReference>
<dbReference type="RefSeq" id="WP_175153413.1">
    <property type="nucleotide sequence ID" value="NZ_CADIKK010000048.1"/>
</dbReference>
<dbReference type="AlphaFoldDB" id="A0A6S7BPU3"/>
<proteinExistence type="inferred from homology"/>
<name>A0A6S7BPU3_9BURK</name>
<dbReference type="SUPFAM" id="SSF53850">
    <property type="entry name" value="Periplasmic binding protein-like II"/>
    <property type="match status" value="1"/>
</dbReference>
<feature type="signal peptide" evidence="4">
    <location>
        <begin position="1"/>
        <end position="30"/>
    </location>
</feature>
<dbReference type="EMBL" id="CADIKK010000048">
    <property type="protein sequence ID" value="CAB3806987.1"/>
    <property type="molecule type" value="Genomic_DNA"/>
</dbReference>
<evidence type="ECO:0000256" key="2">
    <source>
        <dbReference type="ARBA" id="ARBA00010742"/>
    </source>
</evidence>
<keyword evidence="3 4" id="KW-0732">Signal</keyword>
<dbReference type="Gene3D" id="3.40.190.10">
    <property type="entry name" value="Periplasmic binding protein-like II"/>
    <property type="match status" value="2"/>
</dbReference>
<gene>
    <name evidence="5" type="ORF">LMG28614_06505</name>
</gene>
<evidence type="ECO:0000256" key="4">
    <source>
        <dbReference type="SAM" id="SignalP"/>
    </source>
</evidence>
<sequence length="332" mass="36096">MTGQRSLLPNALRVASALLCAVAFSSSAFADNTRIRVGYTITTDIASAALFSAQKKGLFAKAGLDVEAQPFVQASQKYDAFKGKAIDLDINAGGIEVGQLFSAGVPIVVLKAIQPADFWAVVVKSTSTAKAPLDFKGRPYGVVSLSGTNFGATYLAFKIENIDLMRDVKVSVLPPAGLIAALQSGSIEGATLYEPYLSQALRSGTMKEIFRPITLYRRHYGTTLFALNVTARKDFQGENKAAVARFMSILQSEAKALPQNLPQASQALSESVPALKETPQQVETLLKPYAKDYIADENDPAFLKQVQAYYDRVYEIKQIPRQLNVADFWIKP</sequence>
<evidence type="ECO:0000313" key="6">
    <source>
        <dbReference type="Proteomes" id="UP000494365"/>
    </source>
</evidence>
<protein>
    <recommendedName>
        <fullName evidence="7">NitT/TauT family transport system substrate-binding protein</fullName>
    </recommendedName>
</protein>
<feature type="chain" id="PRO_5029011489" description="NitT/TauT family transport system substrate-binding protein" evidence="4">
    <location>
        <begin position="31"/>
        <end position="332"/>
    </location>
</feature>
<dbReference type="GO" id="GO:0042597">
    <property type="term" value="C:periplasmic space"/>
    <property type="evidence" value="ECO:0007669"/>
    <property type="project" value="UniProtKB-SubCell"/>
</dbReference>
<organism evidence="5 6">
    <name type="scientific">Paraburkholderia ultramafica</name>
    <dbReference type="NCBI Taxonomy" id="1544867"/>
    <lineage>
        <taxon>Bacteria</taxon>
        <taxon>Pseudomonadati</taxon>
        <taxon>Pseudomonadota</taxon>
        <taxon>Betaproteobacteria</taxon>
        <taxon>Burkholderiales</taxon>
        <taxon>Burkholderiaceae</taxon>
        <taxon>Paraburkholderia</taxon>
    </lineage>
</organism>
<keyword evidence="6" id="KW-1185">Reference proteome</keyword>
<reference evidence="5 6" key="1">
    <citation type="submission" date="2020-04" db="EMBL/GenBank/DDBJ databases">
        <authorList>
            <person name="De Canck E."/>
        </authorList>
    </citation>
    <scope>NUCLEOTIDE SEQUENCE [LARGE SCALE GENOMIC DNA]</scope>
    <source>
        <strain evidence="5 6">LMG 28614</strain>
    </source>
</reference>
<comment type="similarity">
    <text evidence="2">Belongs to the bacterial solute-binding protein SsuA/TauA family.</text>
</comment>
<accession>A0A6S7BPU3</accession>
<dbReference type="PANTHER" id="PTHR30024">
    <property type="entry name" value="ALIPHATIC SULFONATES-BINDING PROTEIN-RELATED"/>
    <property type="match status" value="1"/>
</dbReference>
<evidence type="ECO:0000313" key="5">
    <source>
        <dbReference type="EMBL" id="CAB3806987.1"/>
    </source>
</evidence>
<evidence type="ECO:0000256" key="3">
    <source>
        <dbReference type="ARBA" id="ARBA00022729"/>
    </source>
</evidence>